<dbReference type="GO" id="GO:0010506">
    <property type="term" value="P:regulation of autophagy"/>
    <property type="evidence" value="ECO:0007669"/>
    <property type="project" value="TreeGrafter"/>
</dbReference>
<protein>
    <submittedName>
        <fullName evidence="6">WW domain-containing adapter protein with coiled-coil</fullName>
    </submittedName>
</protein>
<keyword evidence="7" id="KW-1185">Reference proteome</keyword>
<evidence type="ECO:0000259" key="5">
    <source>
        <dbReference type="PROSITE" id="PS50020"/>
    </source>
</evidence>
<dbReference type="PROSITE" id="PS50020">
    <property type="entry name" value="WW_DOMAIN_2"/>
    <property type="match status" value="1"/>
</dbReference>
<dbReference type="GO" id="GO:0003682">
    <property type="term" value="F:chromatin binding"/>
    <property type="evidence" value="ECO:0007669"/>
    <property type="project" value="TreeGrafter"/>
</dbReference>
<sequence length="518" mass="56981">IQNAKYSSSKGGYSSSTTSSDSRYEGRMRDSPNGNSYSPAGALGMGMGTDRDSPRNYTSKPLYKKERENRDYKLSSSRDKYSDCARSPKDKRSRESRDSEHRTNHDRSSGEILHPIKLSSNSSRESSSQRKPSHNSCQDKRGDERGGAMERSVRFGDWSEHMSSSGKKYYYNCKTEVSQWEKPREWISRTENRQRQSNDYSSRSSHDKHSNSRSNSSSSVRDGKSSRQSDKREYWSSCSGNREPSREEVGVERQAQDMDISPGDSTPISEPLTSCTHDPLPQGPVLLATALPRLTSHPPSTPQTPGKLNSPTQQGNSNAPGPPVSLANLPRLLSQITGNKEQPDITPQKALQTLQTAAILLSRQQSASGDRNNSGSDIMAPLKVDTSGNVTSEGPPTPTHSETQDCIDARKLTSPGGTNSGVQGLSSLQNLSTLGSLGNLNNTGLQALSRAQKLSEEAHTMGSLQCTRVSSELKTARSIVRLTEIQATLQEQRILFLRQQIQTLEELKSQNSFMSDDS</sequence>
<feature type="compositionally biased region" description="Basic and acidic residues" evidence="4">
    <location>
        <begin position="137"/>
        <end position="160"/>
    </location>
</feature>
<dbReference type="InterPro" id="IPR038867">
    <property type="entry name" value="WAC"/>
</dbReference>
<feature type="compositionally biased region" description="Basic and acidic residues" evidence="4">
    <location>
        <begin position="221"/>
        <end position="234"/>
    </location>
</feature>
<evidence type="ECO:0000313" key="6">
    <source>
        <dbReference type="EMBL" id="KOX68873.1"/>
    </source>
</evidence>
<feature type="compositionally biased region" description="Polar residues" evidence="4">
    <location>
        <begin position="263"/>
        <end position="276"/>
    </location>
</feature>
<dbReference type="SMART" id="SM00456">
    <property type="entry name" value="WW"/>
    <property type="match status" value="1"/>
</dbReference>
<comment type="subcellular location">
    <subcellularLocation>
        <location evidence="1">Nucleus</location>
    </subcellularLocation>
</comment>
<organism evidence="6 7">
    <name type="scientific">Melipona quadrifasciata</name>
    <dbReference type="NCBI Taxonomy" id="166423"/>
    <lineage>
        <taxon>Eukaryota</taxon>
        <taxon>Metazoa</taxon>
        <taxon>Ecdysozoa</taxon>
        <taxon>Arthropoda</taxon>
        <taxon>Hexapoda</taxon>
        <taxon>Insecta</taxon>
        <taxon>Pterygota</taxon>
        <taxon>Neoptera</taxon>
        <taxon>Endopterygota</taxon>
        <taxon>Hymenoptera</taxon>
        <taxon>Apocrita</taxon>
        <taxon>Aculeata</taxon>
        <taxon>Apoidea</taxon>
        <taxon>Anthophila</taxon>
        <taxon>Apidae</taxon>
        <taxon>Melipona</taxon>
    </lineage>
</organism>
<feature type="compositionally biased region" description="Basic and acidic residues" evidence="4">
    <location>
        <begin position="63"/>
        <end position="109"/>
    </location>
</feature>
<dbReference type="GO" id="GO:0006325">
    <property type="term" value="P:chromatin organization"/>
    <property type="evidence" value="ECO:0007669"/>
    <property type="project" value="UniProtKB-KW"/>
</dbReference>
<gene>
    <name evidence="6" type="ORF">WN51_06271</name>
</gene>
<feature type="compositionally biased region" description="Polar residues" evidence="4">
    <location>
        <begin position="303"/>
        <end position="319"/>
    </location>
</feature>
<dbReference type="STRING" id="166423.A0A0M8ZSS1"/>
<dbReference type="SUPFAM" id="SSF51045">
    <property type="entry name" value="WW domain"/>
    <property type="match status" value="1"/>
</dbReference>
<feature type="compositionally biased region" description="Low complexity" evidence="4">
    <location>
        <begin position="1"/>
        <end position="20"/>
    </location>
</feature>
<dbReference type="GO" id="GO:0000993">
    <property type="term" value="F:RNA polymerase II complex binding"/>
    <property type="evidence" value="ECO:0007669"/>
    <property type="project" value="TreeGrafter"/>
</dbReference>
<keyword evidence="3" id="KW-0539">Nucleus</keyword>
<feature type="compositionally biased region" description="Polar residues" evidence="4">
    <location>
        <begin position="363"/>
        <end position="376"/>
    </location>
</feature>
<keyword evidence="2" id="KW-0156">Chromatin regulator</keyword>
<evidence type="ECO:0000256" key="2">
    <source>
        <dbReference type="ARBA" id="ARBA00022853"/>
    </source>
</evidence>
<evidence type="ECO:0000313" key="7">
    <source>
        <dbReference type="Proteomes" id="UP000053105"/>
    </source>
</evidence>
<dbReference type="InterPro" id="IPR001202">
    <property type="entry name" value="WW_dom"/>
</dbReference>
<dbReference type="Proteomes" id="UP000053105">
    <property type="component" value="Unassembled WGS sequence"/>
</dbReference>
<dbReference type="PANTHER" id="PTHR15911:SF6">
    <property type="entry name" value="WW DOMAIN-CONTAINING ADAPTER PROTEIN WITH COILED-COIL"/>
    <property type="match status" value="1"/>
</dbReference>
<dbReference type="GO" id="GO:1904263">
    <property type="term" value="P:positive regulation of TORC1 signaling"/>
    <property type="evidence" value="ECO:0007669"/>
    <property type="project" value="TreeGrafter"/>
</dbReference>
<feature type="region of interest" description="Disordered" evidence="4">
    <location>
        <begin position="178"/>
        <end position="327"/>
    </location>
</feature>
<dbReference type="PROSITE" id="PS01159">
    <property type="entry name" value="WW_DOMAIN_1"/>
    <property type="match status" value="1"/>
</dbReference>
<dbReference type="OrthoDB" id="10072039at2759"/>
<dbReference type="PANTHER" id="PTHR15911">
    <property type="entry name" value="WW DOMAIN-CONTAINING ADAPTER PROTEIN WITH COILED-COIL"/>
    <property type="match status" value="1"/>
</dbReference>
<dbReference type="Pfam" id="PF00397">
    <property type="entry name" value="WW"/>
    <property type="match status" value="1"/>
</dbReference>
<dbReference type="InterPro" id="IPR036020">
    <property type="entry name" value="WW_dom_sf"/>
</dbReference>
<evidence type="ECO:0000256" key="1">
    <source>
        <dbReference type="ARBA" id="ARBA00004123"/>
    </source>
</evidence>
<dbReference type="CDD" id="cd00201">
    <property type="entry name" value="WW"/>
    <property type="match status" value="1"/>
</dbReference>
<evidence type="ECO:0000256" key="4">
    <source>
        <dbReference type="SAM" id="MobiDB-lite"/>
    </source>
</evidence>
<feature type="compositionally biased region" description="Basic and acidic residues" evidence="4">
    <location>
        <begin position="179"/>
        <end position="196"/>
    </location>
</feature>
<dbReference type="EMBL" id="KQ435912">
    <property type="protein sequence ID" value="KOX68873.1"/>
    <property type="molecule type" value="Genomic_DNA"/>
</dbReference>
<proteinExistence type="predicted"/>
<name>A0A0M8ZSS1_9HYME</name>
<feature type="domain" description="WW" evidence="5">
    <location>
        <begin position="158"/>
        <end position="185"/>
    </location>
</feature>
<feature type="region of interest" description="Disordered" evidence="4">
    <location>
        <begin position="363"/>
        <end position="404"/>
    </location>
</feature>
<feature type="non-terminal residue" evidence="6">
    <location>
        <position position="1"/>
    </location>
</feature>
<dbReference type="GO" id="GO:0005634">
    <property type="term" value="C:nucleus"/>
    <property type="evidence" value="ECO:0007669"/>
    <property type="project" value="UniProtKB-SubCell"/>
</dbReference>
<dbReference type="Gene3D" id="2.20.70.10">
    <property type="match status" value="1"/>
</dbReference>
<dbReference type="AlphaFoldDB" id="A0A0M8ZSS1"/>
<reference evidence="6 7" key="1">
    <citation type="submission" date="2015-07" db="EMBL/GenBank/DDBJ databases">
        <title>The genome of Melipona quadrifasciata.</title>
        <authorList>
            <person name="Pan H."/>
            <person name="Kapheim K."/>
        </authorList>
    </citation>
    <scope>NUCLEOTIDE SEQUENCE [LARGE SCALE GENOMIC DNA]</scope>
    <source>
        <strain evidence="6">0111107301</strain>
        <tissue evidence="6">Whole body</tissue>
    </source>
</reference>
<evidence type="ECO:0000256" key="3">
    <source>
        <dbReference type="ARBA" id="ARBA00023242"/>
    </source>
</evidence>
<feature type="region of interest" description="Disordered" evidence="4">
    <location>
        <begin position="1"/>
        <end position="165"/>
    </location>
</feature>
<feature type="compositionally biased region" description="Basic and acidic residues" evidence="4">
    <location>
        <begin position="243"/>
        <end position="256"/>
    </location>
</feature>
<accession>A0A0M8ZSS1</accession>